<comment type="caution">
    <text evidence="1">The sequence shown here is derived from an EMBL/GenBank/DDBJ whole genome shotgun (WGS) entry which is preliminary data.</text>
</comment>
<sequence length="326" mass="37919">MSNTYRLLWSQILRVSRNFKTIDNKMTDRVPNFPRTTKPYVIGFSLFTWLGFDKKMTAEDELIHTIKHCVLFIQKNELEKAEQLLHVALRQAQQIHHQFGITYVYDVMANLALQREQLDKAKNLFIAVTQRIMTDGASEDDPRVIHLSVKLARVSHLQKDYTTAQLGYDWCLEKLQRLLDRDPSDNNKQLLAMAEDWYGRLFLDVDRYEDGLRLMKTSLDRMRELPDIEKEHLVVQLNDIGTVCDRLGQTDESIKYFNEAIETANSLETVDLGTMYVNLGKAYMKKQLLDAARKSCGHAWKLGVMSKNKEVKQEAEMCIKQINNLI</sequence>
<organism evidence="1 2">
    <name type="scientific">Mythimna loreyi</name>
    <dbReference type="NCBI Taxonomy" id="667449"/>
    <lineage>
        <taxon>Eukaryota</taxon>
        <taxon>Metazoa</taxon>
        <taxon>Ecdysozoa</taxon>
        <taxon>Arthropoda</taxon>
        <taxon>Hexapoda</taxon>
        <taxon>Insecta</taxon>
        <taxon>Pterygota</taxon>
        <taxon>Neoptera</taxon>
        <taxon>Endopterygota</taxon>
        <taxon>Lepidoptera</taxon>
        <taxon>Glossata</taxon>
        <taxon>Ditrysia</taxon>
        <taxon>Noctuoidea</taxon>
        <taxon>Noctuidae</taxon>
        <taxon>Noctuinae</taxon>
        <taxon>Hadenini</taxon>
        <taxon>Mythimna</taxon>
    </lineage>
</organism>
<protein>
    <submittedName>
        <fullName evidence="1">Uncharacterized protein</fullName>
    </submittedName>
</protein>
<evidence type="ECO:0000313" key="1">
    <source>
        <dbReference type="EMBL" id="KAJ8717257.1"/>
    </source>
</evidence>
<gene>
    <name evidence="1" type="ORF">PYW08_005656</name>
</gene>
<name>A0ACC2QH78_9NEOP</name>
<reference evidence="1" key="1">
    <citation type="submission" date="2023-03" db="EMBL/GenBank/DDBJ databases">
        <title>Chromosome-level genomes of two armyworms, Mythimna separata and Mythimna loreyi, provide insights into the biosynthesis and reception of sex pheromones.</title>
        <authorList>
            <person name="Zhao H."/>
        </authorList>
    </citation>
    <scope>NUCLEOTIDE SEQUENCE</scope>
    <source>
        <strain evidence="1">BeijingLab</strain>
    </source>
</reference>
<evidence type="ECO:0000313" key="2">
    <source>
        <dbReference type="Proteomes" id="UP001231649"/>
    </source>
</evidence>
<accession>A0ACC2QH78</accession>
<dbReference type="EMBL" id="CM056794">
    <property type="protein sequence ID" value="KAJ8717257.1"/>
    <property type="molecule type" value="Genomic_DNA"/>
</dbReference>
<dbReference type="Proteomes" id="UP001231649">
    <property type="component" value="Chromosome 18"/>
</dbReference>
<proteinExistence type="predicted"/>
<keyword evidence="2" id="KW-1185">Reference proteome</keyword>